<keyword evidence="3" id="KW-1185">Reference proteome</keyword>
<comment type="caution">
    <text evidence="2">The sequence shown here is derived from an EMBL/GenBank/DDBJ whole genome shotgun (WGS) entry which is preliminary data.</text>
</comment>
<gene>
    <name evidence="2" type="ORF">AMORRO_LOCUS4976</name>
</gene>
<name>A0A9N9ARR2_9GLOM</name>
<protein>
    <submittedName>
        <fullName evidence="2">15545_t:CDS:1</fullName>
    </submittedName>
</protein>
<dbReference type="OrthoDB" id="2330002at2759"/>
<evidence type="ECO:0000313" key="2">
    <source>
        <dbReference type="EMBL" id="CAG8537710.1"/>
    </source>
</evidence>
<dbReference type="AlphaFoldDB" id="A0A9N9ARR2"/>
<accession>A0A9N9ARR2</accession>
<organism evidence="2 3">
    <name type="scientific">Acaulospora morrowiae</name>
    <dbReference type="NCBI Taxonomy" id="94023"/>
    <lineage>
        <taxon>Eukaryota</taxon>
        <taxon>Fungi</taxon>
        <taxon>Fungi incertae sedis</taxon>
        <taxon>Mucoromycota</taxon>
        <taxon>Glomeromycotina</taxon>
        <taxon>Glomeromycetes</taxon>
        <taxon>Diversisporales</taxon>
        <taxon>Acaulosporaceae</taxon>
        <taxon>Acaulospora</taxon>
    </lineage>
</organism>
<sequence length="529" mass="61254">MSVETWSYCVDISTENSKVHLYFRTVQARFWTFAHYICWICENTEPLVWNTCVEQFYESLCIINNIRSVPPKVRAYAKSLAETINETESQDAIKTIEGAYMAIIKERKDKNISKNLLTNKKAYDDATDVSIKRKTTQQKVLREQKKRRTDNTDELSKKTMEESSFLFDESHEEDIIESIDESGLGKEVTLPALKDSKKKIDASNQEDFWKSISAKFTSYWGIFDLTLESFHGCTEFSQNEIEAITQDFADHVQWSPQPTPKYLQEYFESNCDPSKIERIEDYSTFENFHMNIRFAICHMPSIKGAKTEESLKFTTIYPLFNAVVDSSMVNDIWGEVQVLSSNEARNENEKPFVKAHMGRKVDMKGVLNRTSNKFEALYGEVAGGLSSTGISLASRKKIYFDKIKLAVLMRDSLNRVLKEWRYLCDDQRKELIVYGWTLSGLDLSLYAMDWAGDGIYRFGRIDCCSFPFNRESCILFESVFCLLKELERKLSETEKIVQKLHSENIRGKCRKINTQNSPVLNLKELLSEL</sequence>
<proteinExistence type="predicted"/>
<feature type="region of interest" description="Disordered" evidence="1">
    <location>
        <begin position="136"/>
        <end position="157"/>
    </location>
</feature>
<reference evidence="2" key="1">
    <citation type="submission" date="2021-06" db="EMBL/GenBank/DDBJ databases">
        <authorList>
            <person name="Kallberg Y."/>
            <person name="Tangrot J."/>
            <person name="Rosling A."/>
        </authorList>
    </citation>
    <scope>NUCLEOTIDE SEQUENCE</scope>
    <source>
        <strain evidence="2">CL551</strain>
    </source>
</reference>
<dbReference type="Proteomes" id="UP000789342">
    <property type="component" value="Unassembled WGS sequence"/>
</dbReference>
<evidence type="ECO:0000313" key="3">
    <source>
        <dbReference type="Proteomes" id="UP000789342"/>
    </source>
</evidence>
<evidence type="ECO:0000256" key="1">
    <source>
        <dbReference type="SAM" id="MobiDB-lite"/>
    </source>
</evidence>
<dbReference type="EMBL" id="CAJVPV010002849">
    <property type="protein sequence ID" value="CAG8537710.1"/>
    <property type="molecule type" value="Genomic_DNA"/>
</dbReference>